<keyword evidence="2" id="KW-1185">Reference proteome</keyword>
<protein>
    <submittedName>
        <fullName evidence="1">Uncharacterized protein</fullName>
    </submittedName>
</protein>
<dbReference type="Proteomes" id="UP000469430">
    <property type="component" value="Unassembled WGS sequence"/>
</dbReference>
<proteinExistence type="predicted"/>
<accession>A0A6I4TP09</accession>
<dbReference type="EMBL" id="WTYJ01000001">
    <property type="protein sequence ID" value="MXO97526.1"/>
    <property type="molecule type" value="Genomic_DNA"/>
</dbReference>
<organism evidence="1 2">
    <name type="scientific">Croceibacterium xixiisoli</name>
    <dbReference type="NCBI Taxonomy" id="1476466"/>
    <lineage>
        <taxon>Bacteria</taxon>
        <taxon>Pseudomonadati</taxon>
        <taxon>Pseudomonadota</taxon>
        <taxon>Alphaproteobacteria</taxon>
        <taxon>Sphingomonadales</taxon>
        <taxon>Erythrobacteraceae</taxon>
        <taxon>Croceibacterium</taxon>
    </lineage>
</organism>
<sequence length="109" mass="11955">MRWAAMCDAAEIVCVMAGMEPEKPNRAIRNFPVLIRDAEAWRRSQAENAVSDLSSVMEHGLAALLAIRGRGADARPAAMALWAEFASARAAILALLPPEDDHFPDLDRR</sequence>
<evidence type="ECO:0000313" key="1">
    <source>
        <dbReference type="EMBL" id="MXO97526.1"/>
    </source>
</evidence>
<reference evidence="1 2" key="1">
    <citation type="submission" date="2019-12" db="EMBL/GenBank/DDBJ databases">
        <title>Genomic-based taxomic classification of the family Erythrobacteraceae.</title>
        <authorList>
            <person name="Xu L."/>
        </authorList>
    </citation>
    <scope>NUCLEOTIDE SEQUENCE [LARGE SCALE GENOMIC DNA]</scope>
    <source>
        <strain evidence="1 2">S36</strain>
    </source>
</reference>
<dbReference type="OrthoDB" id="7506955at2"/>
<dbReference type="AlphaFoldDB" id="A0A6I4TP09"/>
<gene>
    <name evidence="1" type="ORF">GRI97_00805</name>
</gene>
<evidence type="ECO:0000313" key="2">
    <source>
        <dbReference type="Proteomes" id="UP000469430"/>
    </source>
</evidence>
<name>A0A6I4TP09_9SPHN</name>
<comment type="caution">
    <text evidence="1">The sequence shown here is derived from an EMBL/GenBank/DDBJ whole genome shotgun (WGS) entry which is preliminary data.</text>
</comment>